<evidence type="ECO:0000313" key="3">
    <source>
        <dbReference type="Proteomes" id="UP000440004"/>
    </source>
</evidence>
<protein>
    <submittedName>
        <fullName evidence="2">ABC transporter permease</fullName>
    </submittedName>
</protein>
<feature type="transmembrane region" description="Helical" evidence="1">
    <location>
        <begin position="50"/>
        <end position="71"/>
    </location>
</feature>
<dbReference type="RefSeq" id="WP_152802969.1">
    <property type="nucleotide sequence ID" value="NZ_WHNX01000008.1"/>
</dbReference>
<dbReference type="Proteomes" id="UP000440004">
    <property type="component" value="Unassembled WGS sequence"/>
</dbReference>
<accession>A0A6A7K8M2</accession>
<evidence type="ECO:0000313" key="2">
    <source>
        <dbReference type="EMBL" id="MPW25453.1"/>
    </source>
</evidence>
<keyword evidence="1" id="KW-0812">Transmembrane</keyword>
<feature type="transmembrane region" description="Helical" evidence="1">
    <location>
        <begin position="133"/>
        <end position="153"/>
    </location>
</feature>
<feature type="transmembrane region" description="Helical" evidence="1">
    <location>
        <begin position="20"/>
        <end position="38"/>
    </location>
</feature>
<keyword evidence="1" id="KW-0472">Membrane</keyword>
<comment type="caution">
    <text evidence="2">The sequence shown here is derived from an EMBL/GenBank/DDBJ whole genome shotgun (WGS) entry which is preliminary data.</text>
</comment>
<feature type="transmembrane region" description="Helical" evidence="1">
    <location>
        <begin position="165"/>
        <end position="182"/>
    </location>
</feature>
<dbReference type="AlphaFoldDB" id="A0A6A7K8M2"/>
<keyword evidence="3" id="KW-1185">Reference proteome</keyword>
<organism evidence="2 3">
    <name type="scientific">Alkalibaculum sporogenes</name>
    <dbReference type="NCBI Taxonomy" id="2655001"/>
    <lineage>
        <taxon>Bacteria</taxon>
        <taxon>Bacillati</taxon>
        <taxon>Bacillota</taxon>
        <taxon>Clostridia</taxon>
        <taxon>Eubacteriales</taxon>
        <taxon>Eubacteriaceae</taxon>
        <taxon>Alkalibaculum</taxon>
    </lineage>
</organism>
<reference evidence="2 3" key="1">
    <citation type="submission" date="2019-10" db="EMBL/GenBank/DDBJ databases">
        <title>Alkalibaculum tamaniensis sp.nov., a new alkaliphilic acetogen, isolated on methoxylated aromatics from a mud volcano.</title>
        <authorList>
            <person name="Khomyakova M.A."/>
            <person name="Merkel A.Y."/>
            <person name="Bonch-Osmolovskaya E.A."/>
            <person name="Slobodkin A.I."/>
        </authorList>
    </citation>
    <scope>NUCLEOTIDE SEQUENCE [LARGE SCALE GENOMIC DNA]</scope>
    <source>
        <strain evidence="2 3">M08DMB</strain>
    </source>
</reference>
<name>A0A6A7K8M2_9FIRM</name>
<proteinExistence type="predicted"/>
<gene>
    <name evidence="2" type="ORF">GC105_06600</name>
</gene>
<sequence>MILRSSKFVFKRIVRDITSLGILFIMPLVLITILGMISDDALNQNLGIPMVDSVALSIILAFQLFAGFYTLELIKHDLLGARKWRLKSLPIAINRYMFSIILVTTIYGGLQSYVITHYTRIIYGVTWGNQGRLILGIILISFVVQVMYLNLALSLDNYKSMERSATTIALLSMLFGGVWFQLPDNIVLNFMGTYGNPYSLAQNVLLYVMKNQVTYEGMISIGIYVLLAGGLLVLSEFRGRRLF</sequence>
<dbReference type="EMBL" id="WHNX01000008">
    <property type="protein sequence ID" value="MPW25453.1"/>
    <property type="molecule type" value="Genomic_DNA"/>
</dbReference>
<feature type="transmembrane region" description="Helical" evidence="1">
    <location>
        <begin position="92"/>
        <end position="113"/>
    </location>
</feature>
<keyword evidence="1" id="KW-1133">Transmembrane helix</keyword>
<evidence type="ECO:0000256" key="1">
    <source>
        <dbReference type="SAM" id="Phobius"/>
    </source>
</evidence>
<feature type="transmembrane region" description="Helical" evidence="1">
    <location>
        <begin position="213"/>
        <end position="234"/>
    </location>
</feature>